<organism evidence="1">
    <name type="scientific">marine sediment metagenome</name>
    <dbReference type="NCBI Taxonomy" id="412755"/>
    <lineage>
        <taxon>unclassified sequences</taxon>
        <taxon>metagenomes</taxon>
        <taxon>ecological metagenomes</taxon>
    </lineage>
</organism>
<accession>X1PBX6</accession>
<protein>
    <submittedName>
        <fullName evidence="1">Uncharacterized protein</fullName>
    </submittedName>
</protein>
<reference evidence="1" key="1">
    <citation type="journal article" date="2014" name="Front. Microbiol.">
        <title>High frequency of phylogenetically diverse reductive dehalogenase-homologous genes in deep subseafloor sedimentary metagenomes.</title>
        <authorList>
            <person name="Kawai M."/>
            <person name="Futagami T."/>
            <person name="Toyoda A."/>
            <person name="Takaki Y."/>
            <person name="Nishi S."/>
            <person name="Hori S."/>
            <person name="Arai W."/>
            <person name="Tsubouchi T."/>
            <person name="Morono Y."/>
            <person name="Uchiyama I."/>
            <person name="Ito T."/>
            <person name="Fujiyama A."/>
            <person name="Inagaki F."/>
            <person name="Takami H."/>
        </authorList>
    </citation>
    <scope>NUCLEOTIDE SEQUENCE</scope>
    <source>
        <strain evidence="1">Expedition CK06-06</strain>
    </source>
</reference>
<dbReference type="AlphaFoldDB" id="X1PBX6"/>
<dbReference type="EMBL" id="BARV01036427">
    <property type="protein sequence ID" value="GAI53832.1"/>
    <property type="molecule type" value="Genomic_DNA"/>
</dbReference>
<evidence type="ECO:0000313" key="1">
    <source>
        <dbReference type="EMBL" id="GAI53832.1"/>
    </source>
</evidence>
<proteinExistence type="predicted"/>
<gene>
    <name evidence="1" type="ORF">S06H3_56608</name>
</gene>
<name>X1PBX6_9ZZZZ</name>
<comment type="caution">
    <text evidence="1">The sequence shown here is derived from an EMBL/GenBank/DDBJ whole genome shotgun (WGS) entry which is preliminary data.</text>
</comment>
<sequence length="70" mass="7372">MVLDFMSMTGVSPTTVIVSSMAVTSNVALTEVVFLNATSTPSFTNVLNPCSANETLYAPTGRKTNLYAPP</sequence>